<evidence type="ECO:0000256" key="7">
    <source>
        <dbReference type="HAMAP-Rule" id="MF_00371"/>
    </source>
</evidence>
<dbReference type="AlphaFoldDB" id="A0A7J2TJU6"/>
<dbReference type="Pfam" id="PF01667">
    <property type="entry name" value="Ribosomal_S27e"/>
    <property type="match status" value="1"/>
</dbReference>
<name>A0A7J2TJU6_ARCFL</name>
<proteinExistence type="inferred from homology"/>
<comment type="caution">
    <text evidence="9">The sequence shown here is derived from an EMBL/GenBank/DDBJ whole genome shotgun (WGS) entry which is preliminary data.</text>
</comment>
<keyword evidence="5 7" id="KW-0689">Ribosomal protein</keyword>
<keyword evidence="2 7" id="KW-0479">Metal-binding</keyword>
<reference evidence="9" key="1">
    <citation type="journal article" date="2020" name="mSystems">
        <title>Genome- and Community-Level Interaction Insights into Carbon Utilization and Element Cycling Functions of Hydrothermarchaeota in Hydrothermal Sediment.</title>
        <authorList>
            <person name="Zhou Z."/>
            <person name="Liu Y."/>
            <person name="Xu W."/>
            <person name="Pan J."/>
            <person name="Luo Z.H."/>
            <person name="Li M."/>
        </authorList>
    </citation>
    <scope>NUCLEOTIDE SEQUENCE [LARGE SCALE GENOMIC DNA]</scope>
    <source>
        <strain evidence="9">SpSt-26</strain>
    </source>
</reference>
<dbReference type="GO" id="GO:0006412">
    <property type="term" value="P:translation"/>
    <property type="evidence" value="ECO:0007669"/>
    <property type="project" value="UniProtKB-UniRule"/>
</dbReference>
<dbReference type="InterPro" id="IPR023407">
    <property type="entry name" value="Ribosomal_eS27_Zn-bd_dom_sf"/>
</dbReference>
<sequence length="57" mass="6386">MPKKSKFVRVRCPDCEHEQIIFDHPSTLVKCVVCGRTIAKPTGGKGEILAEIVKVYE</sequence>
<feature type="binding site" evidence="7">
    <location>
        <position position="34"/>
    </location>
    <ligand>
        <name>Zn(2+)</name>
        <dbReference type="ChEBI" id="CHEBI:29105"/>
    </ligand>
</feature>
<protein>
    <recommendedName>
        <fullName evidence="7">Small ribosomal subunit protein eS27</fullName>
    </recommendedName>
</protein>
<dbReference type="GO" id="GO:0003735">
    <property type="term" value="F:structural constituent of ribosome"/>
    <property type="evidence" value="ECO:0007669"/>
    <property type="project" value="InterPro"/>
</dbReference>
<evidence type="ECO:0000256" key="3">
    <source>
        <dbReference type="ARBA" id="ARBA00022771"/>
    </source>
</evidence>
<dbReference type="Gene3D" id="2.20.25.100">
    <property type="entry name" value="Zn-binding ribosomal proteins"/>
    <property type="match status" value="1"/>
</dbReference>
<comment type="similarity">
    <text evidence="1 7 8">Belongs to the eukaryotic ribosomal protein eS27 family.</text>
</comment>
<dbReference type="NCBIfam" id="NF001629">
    <property type="entry name" value="PRK00415.1"/>
    <property type="match status" value="1"/>
</dbReference>
<feature type="zinc finger region" description="C4-type" evidence="7">
    <location>
        <begin position="12"/>
        <end position="34"/>
    </location>
</feature>
<comment type="subunit">
    <text evidence="7">Part of the 30S ribosomal subunit.</text>
</comment>
<organism evidence="9">
    <name type="scientific">Archaeoglobus fulgidus</name>
    <dbReference type="NCBI Taxonomy" id="2234"/>
    <lineage>
        <taxon>Archaea</taxon>
        <taxon>Methanobacteriati</taxon>
        <taxon>Methanobacteriota</taxon>
        <taxon>Archaeoglobi</taxon>
        <taxon>Archaeoglobales</taxon>
        <taxon>Archaeoglobaceae</taxon>
        <taxon>Archaeoglobus</taxon>
    </lineage>
</organism>
<dbReference type="EMBL" id="DSLA01000078">
    <property type="protein sequence ID" value="HEH35486.1"/>
    <property type="molecule type" value="Genomic_DNA"/>
</dbReference>
<evidence type="ECO:0000256" key="4">
    <source>
        <dbReference type="ARBA" id="ARBA00022833"/>
    </source>
</evidence>
<accession>A0A7J2TJU6</accession>
<evidence type="ECO:0000256" key="8">
    <source>
        <dbReference type="RuleBase" id="RU000671"/>
    </source>
</evidence>
<keyword evidence="6 7" id="KW-0687">Ribonucleoprotein</keyword>
<feature type="binding site" evidence="7">
    <location>
        <position position="31"/>
    </location>
    <ligand>
        <name>Zn(2+)</name>
        <dbReference type="ChEBI" id="CHEBI:29105"/>
    </ligand>
</feature>
<evidence type="ECO:0000256" key="6">
    <source>
        <dbReference type="ARBA" id="ARBA00023274"/>
    </source>
</evidence>
<evidence type="ECO:0000256" key="5">
    <source>
        <dbReference type="ARBA" id="ARBA00022980"/>
    </source>
</evidence>
<dbReference type="FunFam" id="2.20.25.100:FF:000002">
    <property type="entry name" value="30S ribosomal protein S27e"/>
    <property type="match status" value="1"/>
</dbReference>
<keyword evidence="3 7" id="KW-0863">Zinc-finger</keyword>
<dbReference type="InterPro" id="IPR000592">
    <property type="entry name" value="Ribosomal_eS27"/>
</dbReference>
<evidence type="ECO:0000256" key="1">
    <source>
        <dbReference type="ARBA" id="ARBA00010919"/>
    </source>
</evidence>
<gene>
    <name evidence="7" type="primary">rps27e</name>
    <name evidence="9" type="ORF">ENP88_04935</name>
</gene>
<dbReference type="GO" id="GO:0005840">
    <property type="term" value="C:ribosome"/>
    <property type="evidence" value="ECO:0007669"/>
    <property type="project" value="UniProtKB-KW"/>
</dbReference>
<feature type="binding site" evidence="7">
    <location>
        <position position="15"/>
    </location>
    <ligand>
        <name>Zn(2+)</name>
        <dbReference type="ChEBI" id="CHEBI:29105"/>
    </ligand>
</feature>
<dbReference type="SUPFAM" id="SSF57829">
    <property type="entry name" value="Zn-binding ribosomal proteins"/>
    <property type="match status" value="1"/>
</dbReference>
<evidence type="ECO:0000256" key="2">
    <source>
        <dbReference type="ARBA" id="ARBA00022723"/>
    </source>
</evidence>
<dbReference type="GO" id="GO:0008270">
    <property type="term" value="F:zinc ion binding"/>
    <property type="evidence" value="ECO:0007669"/>
    <property type="project" value="UniProtKB-UniRule"/>
</dbReference>
<dbReference type="GO" id="GO:1990904">
    <property type="term" value="C:ribonucleoprotein complex"/>
    <property type="evidence" value="ECO:0007669"/>
    <property type="project" value="UniProtKB-KW"/>
</dbReference>
<comment type="cofactor">
    <cofactor evidence="7 8">
        <name>Zn(2+)</name>
        <dbReference type="ChEBI" id="CHEBI:29105"/>
    </cofactor>
    <text evidence="7 8">Binds 1 zinc ion per subunit.</text>
</comment>
<keyword evidence="4 7" id="KW-0862">Zinc</keyword>
<evidence type="ECO:0000313" key="9">
    <source>
        <dbReference type="EMBL" id="HEH35486.1"/>
    </source>
</evidence>
<dbReference type="PROSITE" id="PS01168">
    <property type="entry name" value="RIBOSOMAL_S27E"/>
    <property type="match status" value="1"/>
</dbReference>
<feature type="binding site" evidence="7">
    <location>
        <position position="12"/>
    </location>
    <ligand>
        <name>Zn(2+)</name>
        <dbReference type="ChEBI" id="CHEBI:29105"/>
    </ligand>
</feature>
<dbReference type="HAMAP" id="MF_00371">
    <property type="entry name" value="Ribosomal_eS27"/>
    <property type="match status" value="1"/>
</dbReference>
<dbReference type="InterPro" id="IPR011332">
    <property type="entry name" value="Ribosomal_zn-bd"/>
</dbReference>